<dbReference type="Gene3D" id="1.20.1530.20">
    <property type="match status" value="1"/>
</dbReference>
<evidence type="ECO:0000313" key="7">
    <source>
        <dbReference type="EMBL" id="MBL6082443.1"/>
    </source>
</evidence>
<evidence type="ECO:0000256" key="4">
    <source>
        <dbReference type="ARBA" id="ARBA00023136"/>
    </source>
</evidence>
<dbReference type="PANTHER" id="PTHR46157">
    <property type="entry name" value="K(+) EFFLUX ANTIPORTER 3, CHLOROPLASTIC"/>
    <property type="match status" value="1"/>
</dbReference>
<organism evidence="7 8">
    <name type="scientific">Belnapia arida</name>
    <dbReference type="NCBI Taxonomy" id="2804533"/>
    <lineage>
        <taxon>Bacteria</taxon>
        <taxon>Pseudomonadati</taxon>
        <taxon>Pseudomonadota</taxon>
        <taxon>Alphaproteobacteria</taxon>
        <taxon>Acetobacterales</taxon>
        <taxon>Roseomonadaceae</taxon>
        <taxon>Belnapia</taxon>
    </lineage>
</organism>
<accession>A0ABS1UCN1</accession>
<sequence length="190" mass="20292">MIVPLLAVVAFLSPLSQGKAGWTSILVAVAALLALLAVSRWGLNPFFALLARARTRKVLTAGALLVVLGAALLMDVAGLSMAMGAFLAGVMLSSSSYRHQIEGDIEPFRGLLMGLFFLAVGMSLDLAVIAAESRFLLIIWSLSRSQRASWFMRWLGCLAAPTTKHYTGLPCSCRATSSPLCSTLQRHRAA</sequence>
<name>A0ABS1UCN1_9PROT</name>
<dbReference type="PANTHER" id="PTHR46157:SF8">
    <property type="entry name" value="GLUTATHIONE-REGULATED POTASSIUM-EFFLUX SYSTEM PROTEIN"/>
    <property type="match status" value="1"/>
</dbReference>
<keyword evidence="2 5" id="KW-0812">Transmembrane</keyword>
<feature type="transmembrane region" description="Helical" evidence="5">
    <location>
        <begin position="28"/>
        <end position="51"/>
    </location>
</feature>
<dbReference type="Pfam" id="PF00999">
    <property type="entry name" value="Na_H_Exchanger"/>
    <property type="match status" value="1"/>
</dbReference>
<dbReference type="Proteomes" id="UP000660885">
    <property type="component" value="Unassembled WGS sequence"/>
</dbReference>
<keyword evidence="3 5" id="KW-1133">Transmembrane helix</keyword>
<dbReference type="InterPro" id="IPR006153">
    <property type="entry name" value="Cation/H_exchanger_TM"/>
</dbReference>
<reference evidence="7 8" key="1">
    <citation type="submission" date="2021-01" db="EMBL/GenBank/DDBJ databases">
        <title>Belnapia mucosa sp. nov. and Belnapia arida sp. nov., isolated from the Tabernas Desert (Almeria, Spain).</title>
        <authorList>
            <person name="Molina-Menor E."/>
            <person name="Vidal-Verdu A."/>
            <person name="Calonge A."/>
            <person name="Satari L."/>
            <person name="Pereto J."/>
            <person name="Porcar M."/>
        </authorList>
    </citation>
    <scope>NUCLEOTIDE SEQUENCE [LARGE SCALE GENOMIC DNA]</scope>
    <source>
        <strain evidence="7 8">T18</strain>
    </source>
</reference>
<dbReference type="EMBL" id="JAETWB010000070">
    <property type="protein sequence ID" value="MBL6082443.1"/>
    <property type="molecule type" value="Genomic_DNA"/>
</dbReference>
<evidence type="ECO:0000313" key="8">
    <source>
        <dbReference type="Proteomes" id="UP000660885"/>
    </source>
</evidence>
<evidence type="ECO:0000259" key="6">
    <source>
        <dbReference type="Pfam" id="PF00999"/>
    </source>
</evidence>
<dbReference type="InterPro" id="IPR038770">
    <property type="entry name" value="Na+/solute_symporter_sf"/>
</dbReference>
<evidence type="ECO:0000256" key="5">
    <source>
        <dbReference type="SAM" id="Phobius"/>
    </source>
</evidence>
<gene>
    <name evidence="7" type="ORF">JMJ56_31240</name>
</gene>
<evidence type="ECO:0000256" key="3">
    <source>
        <dbReference type="ARBA" id="ARBA00022989"/>
    </source>
</evidence>
<feature type="domain" description="Cation/H+ exchanger transmembrane" evidence="6">
    <location>
        <begin position="2"/>
        <end position="139"/>
    </location>
</feature>
<feature type="transmembrane region" description="Helical" evidence="5">
    <location>
        <begin position="111"/>
        <end position="137"/>
    </location>
</feature>
<evidence type="ECO:0000256" key="1">
    <source>
        <dbReference type="ARBA" id="ARBA00004141"/>
    </source>
</evidence>
<evidence type="ECO:0000256" key="2">
    <source>
        <dbReference type="ARBA" id="ARBA00022692"/>
    </source>
</evidence>
<comment type="caution">
    <text evidence="7">The sequence shown here is derived from an EMBL/GenBank/DDBJ whole genome shotgun (WGS) entry which is preliminary data.</text>
</comment>
<protein>
    <submittedName>
        <fullName evidence="7">Cation:proton antiporter</fullName>
    </submittedName>
</protein>
<keyword evidence="8" id="KW-1185">Reference proteome</keyword>
<comment type="subcellular location">
    <subcellularLocation>
        <location evidence="1">Membrane</location>
        <topology evidence="1">Multi-pass membrane protein</topology>
    </subcellularLocation>
</comment>
<keyword evidence="4 5" id="KW-0472">Membrane</keyword>
<proteinExistence type="predicted"/>
<feature type="transmembrane region" description="Helical" evidence="5">
    <location>
        <begin position="63"/>
        <end position="91"/>
    </location>
</feature>